<gene>
    <name evidence="3" type="ORF">A5888_000688</name>
    <name evidence="2" type="ORF">A5888_000720</name>
</gene>
<reference evidence="2" key="1">
    <citation type="submission" date="2017-05" db="EMBL/GenBank/DDBJ databases">
        <title>The Genome Sequence of Enterococcus sp. 9E7_DIV0242.</title>
        <authorList>
            <consortium name="The Broad Institute Genomics Platform"/>
            <consortium name="The Broad Institute Genomic Center for Infectious Diseases"/>
            <person name="Earl A."/>
            <person name="Manson A."/>
            <person name="Schwartman J."/>
            <person name="Gilmore M."/>
            <person name="Abouelleil A."/>
            <person name="Cao P."/>
            <person name="Chapman S."/>
            <person name="Cusick C."/>
            <person name="Shea T."/>
            <person name="Young S."/>
            <person name="Neafsey D."/>
            <person name="Nusbaum C."/>
            <person name="Birren B."/>
        </authorList>
    </citation>
    <scope>NUCLEOTIDE SEQUENCE [LARGE SCALE GENOMIC DNA]</scope>
    <source>
        <strain evidence="2">9E7_DIV0242</strain>
    </source>
</reference>
<feature type="domain" description="SGNH hydrolase-type esterase" evidence="1">
    <location>
        <begin position="157"/>
        <end position="344"/>
    </location>
</feature>
<organism evidence="2">
    <name type="scientific">Candidatus Enterococcus clewellii</name>
    <dbReference type="NCBI Taxonomy" id="1834193"/>
    <lineage>
        <taxon>Bacteria</taxon>
        <taxon>Bacillati</taxon>
        <taxon>Bacillota</taxon>
        <taxon>Bacilli</taxon>
        <taxon>Lactobacillales</taxon>
        <taxon>Enterococcaceae</taxon>
        <taxon>Enterococcus</taxon>
    </lineage>
</organism>
<sequence>MFRMIWHQVFSNYGNLNFKPNDRIEKMTIKQNISGKGARVEFSNKYDHESMKVIRARISTDPEMVNASPITLNNQDSFEIPAGQSLWSDFSKIDVPLKSSLYLELEIKNNSNHLATSAHTFSDKIFQTNVADLDMNFVYGITTVALLTETKGITVAFFGDSLTNQGYYTDSATQWLYDHMEGVTAINEGISGNRLLLPGTSDSEWNNSFGQAAVERFSHLVNYRPDVVVVMIGDNDLYQVRATNMDELPTAIKAITALERIKNETIVAGIQPILVTLTPFKGAVSREVEAWSPEKELIREEINRWIRKNEKMIDLDQYVCDRSDPRRLAEYYDSGDHLHFSEEGGTKIGAYMAEQIAELLKIE</sequence>
<dbReference type="SUPFAM" id="SSF52266">
    <property type="entry name" value="SGNH hydrolase"/>
    <property type="match status" value="1"/>
</dbReference>
<dbReference type="PANTHER" id="PTHR43784:SF2">
    <property type="entry name" value="GDSL-LIKE LIPASE_ACYLHYDROLASE, PUTATIVE (AFU_ORTHOLOGUE AFUA_2G00820)-RELATED"/>
    <property type="match status" value="1"/>
</dbReference>
<reference evidence="3" key="3">
    <citation type="submission" date="2024-03" db="EMBL/GenBank/DDBJ databases">
        <title>The Genome Sequence of Enterococcus sp. DIV0242b.</title>
        <authorList>
            <consortium name="The Broad Institute Genomics Platform"/>
            <consortium name="The Broad Institute Microbial Omics Core"/>
            <consortium name="The Broad Institute Genomic Center for Infectious Diseases"/>
            <person name="Earl A."/>
            <person name="Manson A."/>
            <person name="Gilmore M."/>
            <person name="Schwartman J."/>
            <person name="Shea T."/>
            <person name="Abouelleil A."/>
            <person name="Cao P."/>
            <person name="Chapman S."/>
            <person name="Cusick C."/>
            <person name="Young S."/>
            <person name="Neafsey D."/>
            <person name="Nusbaum C."/>
            <person name="Birren B."/>
        </authorList>
    </citation>
    <scope>NUCLEOTIDE SEQUENCE</scope>
    <source>
        <strain evidence="3">9E7_DIV0242</strain>
    </source>
</reference>
<evidence type="ECO:0000313" key="2">
    <source>
        <dbReference type="EMBL" id="OTP18906.1"/>
    </source>
</evidence>
<dbReference type="InterPro" id="IPR013830">
    <property type="entry name" value="SGNH_hydro"/>
</dbReference>
<dbReference type="Gene3D" id="3.40.50.1110">
    <property type="entry name" value="SGNH hydrolase"/>
    <property type="match status" value="1"/>
</dbReference>
<evidence type="ECO:0000313" key="3">
    <source>
        <dbReference type="EMBL" id="WYJ88969.1"/>
    </source>
</evidence>
<dbReference type="Pfam" id="PF13472">
    <property type="entry name" value="Lipase_GDSL_2"/>
    <property type="match status" value="1"/>
</dbReference>
<dbReference type="AlphaFoldDB" id="A0A242KD67"/>
<accession>A0A242KD67</accession>
<dbReference type="Proteomes" id="UP000195141">
    <property type="component" value="Chromosome"/>
</dbReference>
<dbReference type="InterPro" id="IPR036514">
    <property type="entry name" value="SGNH_hydro_sf"/>
</dbReference>
<dbReference type="EMBL" id="NGMM01000001">
    <property type="protein sequence ID" value="OTP18906.1"/>
    <property type="molecule type" value="Genomic_DNA"/>
</dbReference>
<dbReference type="RefSeq" id="WP_170924694.1">
    <property type="nucleotide sequence ID" value="NZ_CP147247.1"/>
</dbReference>
<dbReference type="PANTHER" id="PTHR43784">
    <property type="entry name" value="GDSL-LIKE LIPASE/ACYLHYDROLASE, PUTATIVE (AFU_ORTHOLOGUE AFUA_2G00820)-RELATED"/>
    <property type="match status" value="1"/>
</dbReference>
<name>A0A242KD67_9ENTE</name>
<protein>
    <recommendedName>
        <fullName evidence="1">SGNH hydrolase-type esterase domain-containing protein</fullName>
    </recommendedName>
</protein>
<evidence type="ECO:0000259" key="1">
    <source>
        <dbReference type="Pfam" id="PF13472"/>
    </source>
</evidence>
<dbReference type="InterPro" id="IPR053140">
    <property type="entry name" value="GDSL_Rv0518-like"/>
</dbReference>
<keyword evidence="4" id="KW-1185">Reference proteome</keyword>
<dbReference type="EMBL" id="CP147247">
    <property type="protein sequence ID" value="WYJ88969.1"/>
    <property type="molecule type" value="Genomic_DNA"/>
</dbReference>
<reference evidence="3" key="2">
    <citation type="submission" date="2017-05" db="EMBL/GenBank/DDBJ databases">
        <authorList>
            <consortium name="The Broad Institute Genomics Platform"/>
            <consortium name="The Broad Institute Genomic Center for Infectious Diseases"/>
            <person name="Earl A."/>
            <person name="Manson A."/>
            <person name="Schwartman J."/>
            <person name="Gilmore M."/>
            <person name="Abouelleil A."/>
            <person name="Cao P."/>
            <person name="Chapman S."/>
            <person name="Cusick C."/>
            <person name="Shea T."/>
            <person name="Young S."/>
            <person name="Neafsey D."/>
            <person name="Nusbaum C."/>
            <person name="Birren B."/>
        </authorList>
    </citation>
    <scope>NUCLEOTIDE SEQUENCE</scope>
    <source>
        <strain evidence="3">9E7_DIV0242</strain>
    </source>
</reference>
<proteinExistence type="predicted"/>
<evidence type="ECO:0000313" key="4">
    <source>
        <dbReference type="Proteomes" id="UP000195141"/>
    </source>
</evidence>